<dbReference type="InterPro" id="IPR001029">
    <property type="entry name" value="Flagellin_N"/>
</dbReference>
<dbReference type="InterPro" id="IPR046358">
    <property type="entry name" value="Flagellin_C"/>
</dbReference>
<dbReference type="GO" id="GO:0005576">
    <property type="term" value="C:extracellular region"/>
    <property type="evidence" value="ECO:0007669"/>
    <property type="project" value="UniProtKB-SubCell"/>
</dbReference>
<name>A0A1C7NUH9_9HYPH</name>
<dbReference type="AlphaFoldDB" id="A0A1C7NUH9"/>
<evidence type="ECO:0000256" key="2">
    <source>
        <dbReference type="ARBA" id="ARBA00023143"/>
    </source>
</evidence>
<gene>
    <name evidence="6" type="ORF">ADU59_24920</name>
</gene>
<comment type="function">
    <text evidence="3">Flagellin is the subunit protein which polymerizes to form the filaments of bacterial flagella.</text>
</comment>
<sequence length="365" mass="39001">MTNVSFNAAATAALAVLRRNSSAHDWLQNVVTTGMRVSGAADNAAYWSIATDMRNTTKATSTVIDALELGAALVDVAYTAMDALVDVTSEIKAKILTMKEPGVDRYKVSAEIYELEKQFLSITESASFNGRNLLAPGKLNYTEKTYVDGNGKTLKYIEMGAPDANLVFDGIVANYTKGSIGIINIYGDSNLNVFGPASYKNEDGTISAQSGLVDTPQADGLTGGVAHEDPAKTTAWLPAFNGRTQIGFANGGQTDDMFSASHMGEVPDGLVDYATDQLLARYDNIHKTLTDRAATLGSLAMRIDMQTDFNKTLTATIQKGIGRLVDADMSDASTKLKAIQSQVQLAVQALNIANNAPSLLMQLFR</sequence>
<evidence type="ECO:0000313" key="7">
    <source>
        <dbReference type="Proteomes" id="UP000093111"/>
    </source>
</evidence>
<dbReference type="Gene3D" id="1.20.1330.10">
    <property type="entry name" value="f41 fragment of flagellin, N-terminal domain"/>
    <property type="match status" value="1"/>
</dbReference>
<evidence type="ECO:0000313" key="6">
    <source>
        <dbReference type="EMBL" id="OBZ92639.1"/>
    </source>
</evidence>
<comment type="subcellular location">
    <subcellularLocation>
        <location evidence="3">Secreted</location>
    </subcellularLocation>
    <subcellularLocation>
        <location evidence="3">Bacterial flagellum</location>
    </subcellularLocation>
</comment>
<feature type="domain" description="Flagellin N-terminal" evidence="4">
    <location>
        <begin position="4"/>
        <end position="135"/>
    </location>
</feature>
<keyword evidence="7" id="KW-1185">Reference proteome</keyword>
<comment type="caution">
    <text evidence="6">The sequence shown here is derived from an EMBL/GenBank/DDBJ whole genome shotgun (WGS) entry which is preliminary data.</text>
</comment>
<dbReference type="EMBL" id="LGLV01000018">
    <property type="protein sequence ID" value="OBZ92639.1"/>
    <property type="molecule type" value="Genomic_DNA"/>
</dbReference>
<dbReference type="OrthoDB" id="8328560at2"/>
<dbReference type="PATRIC" id="fig|1612624.7.peg.2687"/>
<evidence type="ECO:0000259" key="5">
    <source>
        <dbReference type="Pfam" id="PF00700"/>
    </source>
</evidence>
<dbReference type="STRING" id="1612624.ADU59_24920"/>
<keyword evidence="3" id="KW-0964">Secreted</keyword>
<dbReference type="GO" id="GO:0005198">
    <property type="term" value="F:structural molecule activity"/>
    <property type="evidence" value="ECO:0007669"/>
    <property type="project" value="UniProtKB-UniRule"/>
</dbReference>
<dbReference type="PANTHER" id="PTHR42792">
    <property type="entry name" value="FLAGELLIN"/>
    <property type="match status" value="1"/>
</dbReference>
<dbReference type="Pfam" id="PF00700">
    <property type="entry name" value="Flagellin_C"/>
    <property type="match status" value="1"/>
</dbReference>
<keyword evidence="2 3" id="KW-0975">Bacterial flagellum</keyword>
<organism evidence="6 7">
    <name type="scientific">Pararhizobium polonicum</name>
    <dbReference type="NCBI Taxonomy" id="1612624"/>
    <lineage>
        <taxon>Bacteria</taxon>
        <taxon>Pseudomonadati</taxon>
        <taxon>Pseudomonadota</taxon>
        <taxon>Alphaproteobacteria</taxon>
        <taxon>Hyphomicrobiales</taxon>
        <taxon>Rhizobiaceae</taxon>
        <taxon>Rhizobium/Agrobacterium group</taxon>
        <taxon>Pararhizobium</taxon>
    </lineage>
</organism>
<dbReference type="GO" id="GO:0009288">
    <property type="term" value="C:bacterial-type flagellum"/>
    <property type="evidence" value="ECO:0007669"/>
    <property type="project" value="UniProtKB-SubCell"/>
</dbReference>
<proteinExistence type="inferred from homology"/>
<dbReference type="Proteomes" id="UP000093111">
    <property type="component" value="Unassembled WGS sequence"/>
</dbReference>
<dbReference type="SUPFAM" id="SSF64518">
    <property type="entry name" value="Phase 1 flagellin"/>
    <property type="match status" value="1"/>
</dbReference>
<protein>
    <recommendedName>
        <fullName evidence="3">Flagellin</fullName>
    </recommendedName>
</protein>
<reference evidence="6 7" key="1">
    <citation type="journal article" date="2016" name="Syst. Appl. Microbiol.">
        <title>Pararhizobium polonicum sp. nov. isolated from tumors on stone fruit rootstocks.</title>
        <authorList>
            <person name="Pulawska J."/>
            <person name="Kuzmanovic N."/>
            <person name="Willems A."/>
            <person name="Pothier J.F."/>
        </authorList>
    </citation>
    <scope>NUCLEOTIDE SEQUENCE [LARGE SCALE GENOMIC DNA]</scope>
    <source>
        <strain evidence="6 7">F5.1</strain>
    </source>
</reference>
<dbReference type="Pfam" id="PF00669">
    <property type="entry name" value="Flagellin_N"/>
    <property type="match status" value="1"/>
</dbReference>
<accession>A0A1C7NUH9</accession>
<comment type="similarity">
    <text evidence="1 3">Belongs to the bacterial flagellin family.</text>
</comment>
<evidence type="ECO:0000256" key="1">
    <source>
        <dbReference type="ARBA" id="ARBA00005709"/>
    </source>
</evidence>
<dbReference type="RefSeq" id="WP_068957703.1">
    <property type="nucleotide sequence ID" value="NZ_LGLV01000018.1"/>
</dbReference>
<evidence type="ECO:0000256" key="3">
    <source>
        <dbReference type="RuleBase" id="RU362073"/>
    </source>
</evidence>
<evidence type="ECO:0000259" key="4">
    <source>
        <dbReference type="Pfam" id="PF00669"/>
    </source>
</evidence>
<dbReference type="InterPro" id="IPR001492">
    <property type="entry name" value="Flagellin"/>
</dbReference>
<dbReference type="PANTHER" id="PTHR42792:SF2">
    <property type="entry name" value="FLAGELLIN"/>
    <property type="match status" value="1"/>
</dbReference>
<feature type="domain" description="Flagellin C-terminal" evidence="5">
    <location>
        <begin position="283"/>
        <end position="364"/>
    </location>
</feature>